<reference evidence="4 5" key="1">
    <citation type="submission" date="2017-07" db="EMBL/GenBank/DDBJ databases">
        <title>Leptospira spp. isolated from tropical soils.</title>
        <authorList>
            <person name="Thibeaux R."/>
            <person name="Iraola G."/>
            <person name="Ferres I."/>
            <person name="Bierque E."/>
            <person name="Girault D."/>
            <person name="Soupe-Gilbert M.-E."/>
            <person name="Picardeau M."/>
            <person name="Goarant C."/>
        </authorList>
    </citation>
    <scope>NUCLEOTIDE SEQUENCE [LARGE SCALE GENOMIC DNA]</scope>
    <source>
        <strain evidence="3 5">FH1-B-B1</strain>
        <strain evidence="2 4">FH1-B-C1</strain>
    </source>
</reference>
<evidence type="ECO:0000313" key="5">
    <source>
        <dbReference type="Proteomes" id="UP000231990"/>
    </source>
</evidence>
<dbReference type="GO" id="GO:0016491">
    <property type="term" value="F:oxidoreductase activity"/>
    <property type="evidence" value="ECO:0007669"/>
    <property type="project" value="InterPro"/>
</dbReference>
<gene>
    <name evidence="2" type="ORF">CH360_06295</name>
    <name evidence="3" type="ORF">CH373_12675</name>
</gene>
<dbReference type="OrthoDB" id="9803192at2"/>
<dbReference type="RefSeq" id="WP_100713174.1">
    <property type="nucleotide sequence ID" value="NZ_NPDY01000004.1"/>
</dbReference>
<dbReference type="EMBL" id="NPDZ01000007">
    <property type="protein sequence ID" value="PJZ72903.1"/>
    <property type="molecule type" value="Genomic_DNA"/>
</dbReference>
<dbReference type="SUPFAM" id="SSF51905">
    <property type="entry name" value="FAD/NAD(P)-binding domain"/>
    <property type="match status" value="2"/>
</dbReference>
<dbReference type="InterPro" id="IPR052541">
    <property type="entry name" value="SQRD"/>
</dbReference>
<accession>A0A2M9ZLT7</accession>
<dbReference type="Pfam" id="PF07992">
    <property type="entry name" value="Pyr_redox_2"/>
    <property type="match status" value="1"/>
</dbReference>
<comment type="caution">
    <text evidence="3">The sequence shown here is derived from an EMBL/GenBank/DDBJ whole genome shotgun (WGS) entry which is preliminary data.</text>
</comment>
<evidence type="ECO:0000313" key="3">
    <source>
        <dbReference type="EMBL" id="PJZ72903.1"/>
    </source>
</evidence>
<dbReference type="EMBL" id="NPDY01000004">
    <property type="protein sequence ID" value="PJZ70212.1"/>
    <property type="molecule type" value="Genomic_DNA"/>
</dbReference>
<dbReference type="Gene3D" id="3.50.50.100">
    <property type="match status" value="1"/>
</dbReference>
<protein>
    <recommendedName>
        <fullName evidence="1">FAD/NAD(P)-binding domain-containing protein</fullName>
    </recommendedName>
</protein>
<organism evidence="3 5">
    <name type="scientific">Leptospira perolatii</name>
    <dbReference type="NCBI Taxonomy" id="2023191"/>
    <lineage>
        <taxon>Bacteria</taxon>
        <taxon>Pseudomonadati</taxon>
        <taxon>Spirochaetota</taxon>
        <taxon>Spirochaetia</taxon>
        <taxon>Leptospirales</taxon>
        <taxon>Leptospiraceae</taxon>
        <taxon>Leptospira</taxon>
    </lineage>
</organism>
<sequence>MARIVIVGAGIAGLSAADELRKNISKKHEIIILEKEKEYTFQPSIPWILNTSRNPIRIKKAYKRSRLKGVVFENKEVMSIDFLAKTIRTDRGEITYDYLVLTPGAKYAPERLSGFKECASNLYDPIQAEEISKKALDWGGKKITILVGALPYKCPAAPYESAMILQDYIFEKTGRKPRIEIITPENLPMPVAGEEIGSSVVSLLDSKGIKFFGNSKALSIDPWSRQIVFENSKKKEFDVLLGIPPHVLPEFLQGSPIQGANGWIEVDAKTLHTKLKNVYAGGDVVGIQISNGRLLPKAGVFAREQGRIIAKNIMHSFSGEWITDEFRGFGACFLETGGGKAGFASGKFVGPNVIVEMKKPSIFWHWAKMIFEKWWLYKYFKAGHSGA</sequence>
<dbReference type="PRINTS" id="PR00368">
    <property type="entry name" value="FADPNR"/>
</dbReference>
<evidence type="ECO:0000259" key="1">
    <source>
        <dbReference type="Pfam" id="PF07992"/>
    </source>
</evidence>
<dbReference type="InterPro" id="IPR036188">
    <property type="entry name" value="FAD/NAD-bd_sf"/>
</dbReference>
<dbReference type="AlphaFoldDB" id="A0A2M9ZLT7"/>
<dbReference type="InterPro" id="IPR023753">
    <property type="entry name" value="FAD/NAD-binding_dom"/>
</dbReference>
<name>A0A2M9ZLT7_9LEPT</name>
<dbReference type="Proteomes" id="UP000231962">
    <property type="component" value="Unassembled WGS sequence"/>
</dbReference>
<evidence type="ECO:0000313" key="4">
    <source>
        <dbReference type="Proteomes" id="UP000231962"/>
    </source>
</evidence>
<dbReference type="Proteomes" id="UP000231990">
    <property type="component" value="Unassembled WGS sequence"/>
</dbReference>
<dbReference type="PANTHER" id="PTHR43755">
    <property type="match status" value="1"/>
</dbReference>
<proteinExistence type="predicted"/>
<dbReference type="PANTHER" id="PTHR43755:SF1">
    <property type="entry name" value="FAD-DEPENDENT PYRIDINE NUCLEOTIDE-DISULPHIDE OXIDOREDUCTASE"/>
    <property type="match status" value="1"/>
</dbReference>
<feature type="domain" description="FAD/NAD(P)-binding" evidence="1">
    <location>
        <begin position="3"/>
        <end position="289"/>
    </location>
</feature>
<keyword evidence="4" id="KW-1185">Reference proteome</keyword>
<evidence type="ECO:0000313" key="2">
    <source>
        <dbReference type="EMBL" id="PJZ70212.1"/>
    </source>
</evidence>